<dbReference type="NCBIfam" id="NF033910">
    <property type="entry name" value="LWR_salt"/>
    <property type="match status" value="1"/>
</dbReference>
<reference evidence="1 2" key="1">
    <citation type="journal article" date="2019" name="Int. J. Syst. Evol. Microbiol.">
        <title>The Global Catalogue of Microorganisms (GCM) 10K type strain sequencing project: providing services to taxonomists for standard genome sequencing and annotation.</title>
        <authorList>
            <consortium name="The Broad Institute Genomics Platform"/>
            <consortium name="The Broad Institute Genome Sequencing Center for Infectious Disease"/>
            <person name="Wu L."/>
            <person name="Ma J."/>
        </authorList>
    </citation>
    <scope>NUCLEOTIDE SEQUENCE [LARGE SCALE GENOMIC DNA]</scope>
    <source>
        <strain evidence="1 2">CGMCC 1.12563</strain>
    </source>
</reference>
<dbReference type="Proteomes" id="UP001597187">
    <property type="component" value="Unassembled WGS sequence"/>
</dbReference>
<comment type="caution">
    <text evidence="1">The sequence shown here is derived from an EMBL/GenBank/DDBJ whole genome shotgun (WGS) entry which is preliminary data.</text>
</comment>
<dbReference type="RefSeq" id="WP_250874638.1">
    <property type="nucleotide sequence ID" value="NZ_JALXFV010000008.1"/>
</dbReference>
<sequence length="130" mass="14464">MDAAYVFRVRFRLDSEAGVRASPAAFETTVERDAVAPGESGWLFFRDNCWRGAANDPSRLREQMELALGVPVDSVEFRELRTDRAYLDAFDEAIAAELAAETGTFGNAETVERVKTNYLGSSIHVRPEDT</sequence>
<name>A0ABD6AYQ7_9EURY</name>
<keyword evidence="2" id="KW-1185">Reference proteome</keyword>
<organism evidence="1 2">
    <name type="scientific">Halomarina rubra</name>
    <dbReference type="NCBI Taxonomy" id="2071873"/>
    <lineage>
        <taxon>Archaea</taxon>
        <taxon>Methanobacteriati</taxon>
        <taxon>Methanobacteriota</taxon>
        <taxon>Stenosarchaea group</taxon>
        <taxon>Halobacteria</taxon>
        <taxon>Halobacteriales</taxon>
        <taxon>Natronomonadaceae</taxon>
        <taxon>Halomarina</taxon>
    </lineage>
</organism>
<dbReference type="Pfam" id="PF26423">
    <property type="entry name" value="LWR_salt"/>
    <property type="match status" value="1"/>
</dbReference>
<gene>
    <name evidence="1" type="primary">lwrS</name>
    <name evidence="1" type="ORF">ACFSBT_15560</name>
</gene>
<proteinExistence type="predicted"/>
<accession>A0ABD6AYQ7</accession>
<protein>
    <submittedName>
        <fullName evidence="1">LWR-salt protein</fullName>
    </submittedName>
</protein>
<dbReference type="InterPro" id="IPR049798">
    <property type="entry name" value="LWR_salt"/>
</dbReference>
<evidence type="ECO:0000313" key="2">
    <source>
        <dbReference type="Proteomes" id="UP001597187"/>
    </source>
</evidence>
<dbReference type="AlphaFoldDB" id="A0ABD6AYQ7"/>
<evidence type="ECO:0000313" key="1">
    <source>
        <dbReference type="EMBL" id="MFD1514697.1"/>
    </source>
</evidence>
<dbReference type="EMBL" id="JBHUDC010000008">
    <property type="protein sequence ID" value="MFD1514697.1"/>
    <property type="molecule type" value="Genomic_DNA"/>
</dbReference>